<dbReference type="InterPro" id="IPR045076">
    <property type="entry name" value="MutS"/>
</dbReference>
<evidence type="ECO:0000313" key="5">
    <source>
        <dbReference type="EMBL" id="KJF19092.1"/>
    </source>
</evidence>
<dbReference type="InterPro" id="IPR027417">
    <property type="entry name" value="P-loop_NTPase"/>
</dbReference>
<dbReference type="PANTHER" id="PTHR11361:SF34">
    <property type="entry name" value="DNA MISMATCH REPAIR PROTEIN MSH1, MITOCHONDRIAL"/>
    <property type="match status" value="1"/>
</dbReference>
<proteinExistence type="predicted"/>
<dbReference type="InterPro" id="IPR000432">
    <property type="entry name" value="DNA_mismatch_repair_MutS_C"/>
</dbReference>
<dbReference type="EMBL" id="JXYS01000001">
    <property type="protein sequence ID" value="KJF19092.1"/>
    <property type="molecule type" value="Genomic_DNA"/>
</dbReference>
<keyword evidence="1" id="KW-0547">Nucleotide-binding</keyword>
<accession>A0A0D8HMU9</accession>
<dbReference type="GO" id="GO:0005524">
    <property type="term" value="F:ATP binding"/>
    <property type="evidence" value="ECO:0007669"/>
    <property type="project" value="UniProtKB-KW"/>
</dbReference>
<dbReference type="Pfam" id="PF00488">
    <property type="entry name" value="MutS_V"/>
    <property type="match status" value="1"/>
</dbReference>
<gene>
    <name evidence="5" type="primary">mutS</name>
    <name evidence="5" type="ORF">AXFE_01290</name>
</gene>
<dbReference type="GO" id="GO:0140664">
    <property type="term" value="F:ATP-dependent DNA damage sensor activity"/>
    <property type="evidence" value="ECO:0007669"/>
    <property type="project" value="InterPro"/>
</dbReference>
<dbReference type="RefSeq" id="WP_152625763.1">
    <property type="nucleotide sequence ID" value="NZ_JXYS01000001.1"/>
</dbReference>
<reference evidence="5 6" key="1">
    <citation type="submission" date="2015-01" db="EMBL/GenBank/DDBJ databases">
        <title>Draft genome of the acidophilic iron oxidizer Acidithrix ferrooxidans strain Py-F3.</title>
        <authorList>
            <person name="Poehlein A."/>
            <person name="Eisen S."/>
            <person name="Schloemann M."/>
            <person name="Johnson B.D."/>
            <person name="Daniel R."/>
            <person name="Muehling M."/>
        </authorList>
    </citation>
    <scope>NUCLEOTIDE SEQUENCE [LARGE SCALE GENOMIC DNA]</scope>
    <source>
        <strain evidence="5 6">Py-F3</strain>
    </source>
</reference>
<dbReference type="STRING" id="1280514.AXFE_01290"/>
<dbReference type="Gene3D" id="3.40.50.300">
    <property type="entry name" value="P-loop containing nucleotide triphosphate hydrolases"/>
    <property type="match status" value="1"/>
</dbReference>
<keyword evidence="6" id="KW-1185">Reference proteome</keyword>
<evidence type="ECO:0000256" key="1">
    <source>
        <dbReference type="ARBA" id="ARBA00022741"/>
    </source>
</evidence>
<evidence type="ECO:0000313" key="6">
    <source>
        <dbReference type="Proteomes" id="UP000032360"/>
    </source>
</evidence>
<dbReference type="AlphaFoldDB" id="A0A0D8HMU9"/>
<protein>
    <submittedName>
        <fullName evidence="5">DNA mismatch repair protein MutS</fullName>
    </submittedName>
</protein>
<dbReference type="SUPFAM" id="SSF52540">
    <property type="entry name" value="P-loop containing nucleoside triphosphate hydrolases"/>
    <property type="match status" value="1"/>
</dbReference>
<dbReference type="GO" id="GO:0006298">
    <property type="term" value="P:mismatch repair"/>
    <property type="evidence" value="ECO:0007669"/>
    <property type="project" value="InterPro"/>
</dbReference>
<sequence length="532" mass="60341">MTTFGRLDAPVDNIDPSSAMARQTCSILYSKPKEAMADGGESEPNCFHDLLLDQVFSSINKDRNDYQLLPFFYDHLHDADEIRFRYEVWRDLENQALTSSIRTFESQMLEVRQRLAWSAKSSFVQHRRALHLDAAHRYCNAVASLVRVLKETEINSAALMGFRESLNAYASSSPFEQLASATSLLKDQLSQVRYCINLKGLHVRVVKYEGEEDYGAEIIKTFERFQQSTVKDYRRSISDWPNMNHVEAMIVDRVALLFSDLFSSIESFCEQESDFLNQTVTLFEREIQFYLSYLDFIAPLKAQGLSFCIPEILETSKEISAVETFDLALAHKLELQRMVVVRNDLHLEGIERIIVVSGPNQGGKTTFARTFGQIHYLASIGCLVPGQQAQLYLYDQLYTHFGKEEDPTYQSGKLEEDLIRIRAVLNQATSNSIIIMNEIFASTTALDALGLGLKVIDKIQNLDALCVVVTFIDELSRIGPWVVSMTSTVNPTNPADRTFKIVRQPADGLAYALAIAQKHQLTYDDIRGRLKS</sequence>
<dbReference type="Proteomes" id="UP000032360">
    <property type="component" value="Unassembled WGS sequence"/>
</dbReference>
<dbReference type="OrthoDB" id="9808166at2"/>
<keyword evidence="3" id="KW-0238">DNA-binding</keyword>
<dbReference type="GO" id="GO:0005829">
    <property type="term" value="C:cytosol"/>
    <property type="evidence" value="ECO:0007669"/>
    <property type="project" value="TreeGrafter"/>
</dbReference>
<organism evidence="5 6">
    <name type="scientific">Acidithrix ferrooxidans</name>
    <dbReference type="NCBI Taxonomy" id="1280514"/>
    <lineage>
        <taxon>Bacteria</taxon>
        <taxon>Bacillati</taxon>
        <taxon>Actinomycetota</taxon>
        <taxon>Acidimicrobiia</taxon>
        <taxon>Acidimicrobiales</taxon>
        <taxon>Acidimicrobiaceae</taxon>
        <taxon>Acidithrix</taxon>
    </lineage>
</organism>
<dbReference type="GO" id="GO:0030983">
    <property type="term" value="F:mismatched DNA binding"/>
    <property type="evidence" value="ECO:0007669"/>
    <property type="project" value="InterPro"/>
</dbReference>
<dbReference type="PATRIC" id="fig|1280514.3.peg.180"/>
<dbReference type="SMART" id="SM00534">
    <property type="entry name" value="MUTSac"/>
    <property type="match status" value="1"/>
</dbReference>
<evidence type="ECO:0000259" key="4">
    <source>
        <dbReference type="SMART" id="SM00534"/>
    </source>
</evidence>
<dbReference type="PANTHER" id="PTHR11361">
    <property type="entry name" value="DNA MISMATCH REPAIR PROTEIN MUTS FAMILY MEMBER"/>
    <property type="match status" value="1"/>
</dbReference>
<comment type="caution">
    <text evidence="5">The sequence shown here is derived from an EMBL/GenBank/DDBJ whole genome shotgun (WGS) entry which is preliminary data.</text>
</comment>
<keyword evidence="2" id="KW-0067">ATP-binding</keyword>
<feature type="domain" description="DNA mismatch repair proteins mutS family" evidence="4">
    <location>
        <begin position="351"/>
        <end position="524"/>
    </location>
</feature>
<evidence type="ECO:0000256" key="3">
    <source>
        <dbReference type="ARBA" id="ARBA00023125"/>
    </source>
</evidence>
<name>A0A0D8HMU9_9ACTN</name>
<evidence type="ECO:0000256" key="2">
    <source>
        <dbReference type="ARBA" id="ARBA00022840"/>
    </source>
</evidence>